<feature type="coiled-coil region" evidence="1">
    <location>
        <begin position="156"/>
        <end position="232"/>
    </location>
</feature>
<evidence type="ECO:0000256" key="1">
    <source>
        <dbReference type="SAM" id="Coils"/>
    </source>
</evidence>
<organism evidence="3 4">
    <name type="scientific">Ailuropoda melanoleuca</name>
    <name type="common">Giant panda</name>
    <dbReference type="NCBI Taxonomy" id="9646"/>
    <lineage>
        <taxon>Eukaryota</taxon>
        <taxon>Metazoa</taxon>
        <taxon>Chordata</taxon>
        <taxon>Craniata</taxon>
        <taxon>Vertebrata</taxon>
        <taxon>Euteleostomi</taxon>
        <taxon>Mammalia</taxon>
        <taxon>Eutheria</taxon>
        <taxon>Laurasiatheria</taxon>
        <taxon>Carnivora</taxon>
        <taxon>Caniformia</taxon>
        <taxon>Ursidae</taxon>
        <taxon>Ailuropoda</taxon>
    </lineage>
</organism>
<evidence type="ECO:0000256" key="2">
    <source>
        <dbReference type="SAM" id="MobiDB-lite"/>
    </source>
</evidence>
<feature type="region of interest" description="Disordered" evidence="2">
    <location>
        <begin position="27"/>
        <end position="52"/>
    </location>
</feature>
<evidence type="ECO:0000313" key="3">
    <source>
        <dbReference type="Ensembl" id="ENSAMEP00000037201.1"/>
    </source>
</evidence>
<dbReference type="PANTHER" id="PTHR18853">
    <property type="entry name" value="FORKHEAD-ASSOCIATED DOMAIN-CONTAINING PROTEIN 1-RELATED"/>
    <property type="match status" value="1"/>
</dbReference>
<dbReference type="AlphaFoldDB" id="A0A7N5KF33"/>
<evidence type="ECO:0000313" key="4">
    <source>
        <dbReference type="Proteomes" id="UP000008912"/>
    </source>
</evidence>
<dbReference type="Ensembl" id="ENSAMET00000032617.1">
    <property type="protein sequence ID" value="ENSAMEP00000037201.1"/>
    <property type="gene ID" value="ENSAMEG00000024232.1"/>
</dbReference>
<reference evidence="3 4" key="1">
    <citation type="journal article" date="2010" name="Nature">
        <title>The sequence and de novo assembly of the giant panda genome.</title>
        <authorList>
            <person name="Li R."/>
            <person name="Fan W."/>
            <person name="Tian G."/>
            <person name="Zhu H."/>
            <person name="He L."/>
            <person name="Cai J."/>
            <person name="Huang Q."/>
            <person name="Cai Q."/>
            <person name="Li B."/>
            <person name="Bai Y."/>
            <person name="Zhang Z."/>
            <person name="Zhang Y."/>
            <person name="Wang W."/>
            <person name="Li J."/>
            <person name="Wei F."/>
            <person name="Li H."/>
            <person name="Jian M."/>
            <person name="Li J."/>
            <person name="Zhang Z."/>
            <person name="Nielsen R."/>
            <person name="Li D."/>
            <person name="Gu W."/>
            <person name="Yang Z."/>
            <person name="Xuan Z."/>
            <person name="Ryder O.A."/>
            <person name="Leung F.C."/>
            <person name="Zhou Y."/>
            <person name="Cao J."/>
            <person name="Sun X."/>
            <person name="Fu Y."/>
            <person name="Fang X."/>
            <person name="Guo X."/>
            <person name="Wang B."/>
            <person name="Hou R."/>
            <person name="Shen F."/>
            <person name="Mu B."/>
            <person name="Ni P."/>
            <person name="Lin R."/>
            <person name="Qian W."/>
            <person name="Wang G."/>
            <person name="Yu C."/>
            <person name="Nie W."/>
            <person name="Wang J."/>
            <person name="Wu Z."/>
            <person name="Liang H."/>
            <person name="Min J."/>
            <person name="Wu Q."/>
            <person name="Cheng S."/>
            <person name="Ruan J."/>
            <person name="Wang M."/>
            <person name="Shi Z."/>
            <person name="Wen M."/>
            <person name="Liu B."/>
            <person name="Ren X."/>
            <person name="Zheng H."/>
            <person name="Dong D."/>
            <person name="Cook K."/>
            <person name="Shan G."/>
            <person name="Zhang H."/>
            <person name="Kosiol C."/>
            <person name="Xie X."/>
            <person name="Lu Z."/>
            <person name="Zheng H."/>
            <person name="Li Y."/>
            <person name="Steiner C.C."/>
            <person name="Lam T.T."/>
            <person name="Lin S."/>
            <person name="Zhang Q."/>
            <person name="Li G."/>
            <person name="Tian J."/>
            <person name="Gong T."/>
            <person name="Liu H."/>
            <person name="Zhang D."/>
            <person name="Fang L."/>
            <person name="Ye C."/>
            <person name="Zhang J."/>
            <person name="Hu W."/>
            <person name="Xu A."/>
            <person name="Ren Y."/>
            <person name="Zhang G."/>
            <person name="Bruford M.W."/>
            <person name="Li Q."/>
            <person name="Ma L."/>
            <person name="Guo Y."/>
            <person name="An N."/>
            <person name="Hu Y."/>
            <person name="Zheng Y."/>
            <person name="Shi Y."/>
            <person name="Li Z."/>
            <person name="Liu Q."/>
            <person name="Chen Y."/>
            <person name="Zhao J."/>
            <person name="Qu N."/>
            <person name="Zhao S."/>
            <person name="Tian F."/>
            <person name="Wang X."/>
            <person name="Wang H."/>
            <person name="Xu L."/>
            <person name="Liu X."/>
            <person name="Vinar T."/>
            <person name="Wang Y."/>
            <person name="Lam T.W."/>
            <person name="Yiu S.M."/>
            <person name="Liu S."/>
            <person name="Zhang H."/>
            <person name="Li D."/>
            <person name="Huang Y."/>
            <person name="Wang X."/>
            <person name="Yang G."/>
            <person name="Jiang Z."/>
            <person name="Wang J."/>
            <person name="Qin N."/>
            <person name="Li L."/>
            <person name="Li J."/>
            <person name="Bolund L."/>
            <person name="Kristiansen K."/>
            <person name="Wong G.K."/>
            <person name="Olson M."/>
            <person name="Zhang X."/>
            <person name="Li S."/>
            <person name="Yang H."/>
            <person name="Wang J."/>
            <person name="Wang J."/>
        </authorList>
    </citation>
    <scope>NUCLEOTIDE SEQUENCE [LARGE SCALE GENOMIC DNA]</scope>
</reference>
<dbReference type="GeneTree" id="ENSGT00940000154171"/>
<accession>A0A7N5KF33</accession>
<proteinExistence type="predicted"/>
<dbReference type="PANTHER" id="PTHR18853:SF9">
    <property type="entry name" value="COILED-COIL DOMAIN-CONTAINING PROTEIN 27"/>
    <property type="match status" value="1"/>
</dbReference>
<keyword evidence="4" id="KW-1185">Reference proteome</keyword>
<dbReference type="Proteomes" id="UP000008912">
    <property type="component" value="Unassembled WGS sequence"/>
</dbReference>
<name>A0A7N5KF33_AILME</name>
<feature type="compositionally biased region" description="Basic and acidic residues" evidence="2">
    <location>
        <begin position="29"/>
        <end position="44"/>
    </location>
</feature>
<sequence length="273" mass="30247">MRAFHLSSCPRVPLSQPPPICLPVLQHQGRQEARRDDGHHREGQRSSSPGDCQVWLNSQIAVLAVSPDSAGKMSWKPLRSESGPPSLRQHPSEGIPGAHTEAACHCRPQTSLRESRPSVFWGKEGRITGDPFGPGGPTPLSSLAPLQQVWELQSKLAKQEHTIAEFDAKVSQLQAQVSQNQNHLQRRKWLQEEMLSKNEMIQQAEQQARVALESAQSRLERLRNKIIQATFSTSGVKSFATEISDNDILEALQVYPAPGCLLSQRLHLRGSAC</sequence>
<protein>
    <submittedName>
        <fullName evidence="3">Uncharacterized protein</fullName>
    </submittedName>
</protein>
<keyword evidence="1" id="KW-0175">Coiled coil</keyword>
<reference evidence="3" key="3">
    <citation type="submission" date="2025-09" db="UniProtKB">
        <authorList>
            <consortium name="Ensembl"/>
        </authorList>
    </citation>
    <scope>IDENTIFICATION</scope>
</reference>
<dbReference type="InterPro" id="IPR052642">
    <property type="entry name" value="CC-FHA_domain"/>
</dbReference>
<reference evidence="3" key="2">
    <citation type="submission" date="2025-08" db="UniProtKB">
        <authorList>
            <consortium name="Ensembl"/>
        </authorList>
    </citation>
    <scope>IDENTIFICATION</scope>
</reference>
<feature type="region of interest" description="Disordered" evidence="2">
    <location>
        <begin position="70"/>
        <end position="93"/>
    </location>
</feature>
<dbReference type="InParanoid" id="A0A7N5KF33"/>